<gene>
    <name evidence="4" type="ORF">E4U92_26500</name>
</gene>
<dbReference type="PROSITE" id="PS00455">
    <property type="entry name" value="AMP_BINDING"/>
    <property type="match status" value="1"/>
</dbReference>
<protein>
    <submittedName>
        <fullName evidence="4">D-alanine--poly(Phosphoribitol) ligase</fullName>
    </submittedName>
</protein>
<dbReference type="Pfam" id="PF13193">
    <property type="entry name" value="AMP-binding_C"/>
    <property type="match status" value="1"/>
</dbReference>
<proteinExistence type="predicted"/>
<evidence type="ECO:0000259" key="2">
    <source>
        <dbReference type="Pfam" id="PF00501"/>
    </source>
</evidence>
<dbReference type="InterPro" id="IPR045851">
    <property type="entry name" value="AMP-bd_C_sf"/>
</dbReference>
<evidence type="ECO:0000313" key="5">
    <source>
        <dbReference type="Proteomes" id="UP000308632"/>
    </source>
</evidence>
<evidence type="ECO:0000313" key="4">
    <source>
        <dbReference type="EMBL" id="TKT06607.1"/>
    </source>
</evidence>
<dbReference type="InterPro" id="IPR025110">
    <property type="entry name" value="AMP-bd_C"/>
</dbReference>
<feature type="region of interest" description="Disordered" evidence="1">
    <location>
        <begin position="1"/>
        <end position="33"/>
    </location>
</feature>
<sequence length="569" mass="60141">MGDVLENESPTDPASTPPAAERTSSVSQRPDDTAAATGEFLHDFLLDPARHTPDHSAVVEPAATGAPTVTTYAELTATVSAYAATLHGLELAPGTRVLLEAEVSAESIAVLLACSRAGLTFVPVSPETPPDRLRTLIDTARPALHVQAATAERTNLPATLGTARFGGGGLTVERTPAATARRRHVPCVADPAYIVFTSGTTGRPKGVVMSHRAVTAFYRGMLAHRIAAPGDRIAGTSPLHFDFSLLTIGLALGSGAALVPVPQRLVRWPRHFLRALRDTNATQVTGVPSVWRQVLRHEADRLSELPYLRGVLFCGEEFPLPELRRLQELRPGMRIVNCYGATESMAATFEDVPEPLPADLERLSIGHAHPGAELLLRDGDGNLVDIPGTPGEMLLRSPALFSGYWNDPEATRAALVPDPLCPESGQVVLRTGDLGVRGKKGELYFLGRTDSQVQINGNRVELGEVERCLTRHPAVTAAAALRLPLPDGGGCLAAFVAADPSGDAQDLTGSGAVEAAPDEDIAATLRDFCARTLPAYMVPAELRVIDVLPVTGNGKVDREALAASVAGRA</sequence>
<dbReference type="PANTHER" id="PTHR45527:SF1">
    <property type="entry name" value="FATTY ACID SYNTHASE"/>
    <property type="match status" value="1"/>
</dbReference>
<dbReference type="Gene3D" id="3.40.50.12780">
    <property type="entry name" value="N-terminal domain of ligase-like"/>
    <property type="match status" value="1"/>
</dbReference>
<dbReference type="InterPro" id="IPR000873">
    <property type="entry name" value="AMP-dep_synth/lig_dom"/>
</dbReference>
<dbReference type="EMBL" id="SZPR01000021">
    <property type="protein sequence ID" value="TKT06607.1"/>
    <property type="molecule type" value="Genomic_DNA"/>
</dbReference>
<keyword evidence="4" id="KW-0436">Ligase</keyword>
<feature type="domain" description="AMP-binding enzyme C-terminal" evidence="3">
    <location>
        <begin position="464"/>
        <end position="555"/>
    </location>
</feature>
<organism evidence="4 5">
    <name type="scientific">Streptomyces galbus</name>
    <dbReference type="NCBI Taxonomy" id="33898"/>
    <lineage>
        <taxon>Bacteria</taxon>
        <taxon>Bacillati</taxon>
        <taxon>Actinomycetota</taxon>
        <taxon>Actinomycetes</taxon>
        <taxon>Kitasatosporales</taxon>
        <taxon>Streptomycetaceae</taxon>
        <taxon>Streptomyces</taxon>
    </lineage>
</organism>
<name>A0A4U5WVR5_STRGB</name>
<feature type="domain" description="AMP-dependent synthetase/ligase" evidence="2">
    <location>
        <begin position="49"/>
        <end position="405"/>
    </location>
</feature>
<dbReference type="Pfam" id="PF00501">
    <property type="entry name" value="AMP-binding"/>
    <property type="match status" value="1"/>
</dbReference>
<dbReference type="SUPFAM" id="SSF56801">
    <property type="entry name" value="Acetyl-CoA synthetase-like"/>
    <property type="match status" value="1"/>
</dbReference>
<dbReference type="InterPro" id="IPR042099">
    <property type="entry name" value="ANL_N_sf"/>
</dbReference>
<comment type="caution">
    <text evidence="4">The sequence shown here is derived from an EMBL/GenBank/DDBJ whole genome shotgun (WGS) entry which is preliminary data.</text>
</comment>
<evidence type="ECO:0000256" key="1">
    <source>
        <dbReference type="SAM" id="MobiDB-lite"/>
    </source>
</evidence>
<reference evidence="4 5" key="1">
    <citation type="submission" date="2019-04" db="EMBL/GenBank/DDBJ databases">
        <title>Streptomyces lasaliensis sp.nov., an Actinomycete isolated from soil which produces the polyether antibiotic lasalocid.</title>
        <authorList>
            <person name="Erwin G."/>
            <person name="Haber C."/>
        </authorList>
    </citation>
    <scope>NUCLEOTIDE SEQUENCE [LARGE SCALE GENOMIC DNA]</scope>
    <source>
        <strain evidence="4 5">DSM 40089</strain>
    </source>
</reference>
<dbReference type="GO" id="GO:0005737">
    <property type="term" value="C:cytoplasm"/>
    <property type="evidence" value="ECO:0007669"/>
    <property type="project" value="TreeGrafter"/>
</dbReference>
<evidence type="ECO:0000259" key="3">
    <source>
        <dbReference type="Pfam" id="PF13193"/>
    </source>
</evidence>
<dbReference type="Proteomes" id="UP000308632">
    <property type="component" value="Unassembled WGS sequence"/>
</dbReference>
<dbReference type="GO" id="GO:0031177">
    <property type="term" value="F:phosphopantetheine binding"/>
    <property type="evidence" value="ECO:0007669"/>
    <property type="project" value="TreeGrafter"/>
</dbReference>
<dbReference type="Gene3D" id="3.30.300.30">
    <property type="match status" value="1"/>
</dbReference>
<dbReference type="GO" id="GO:0044550">
    <property type="term" value="P:secondary metabolite biosynthetic process"/>
    <property type="evidence" value="ECO:0007669"/>
    <property type="project" value="TreeGrafter"/>
</dbReference>
<dbReference type="GO" id="GO:0016874">
    <property type="term" value="F:ligase activity"/>
    <property type="evidence" value="ECO:0007669"/>
    <property type="project" value="UniProtKB-KW"/>
</dbReference>
<dbReference type="InterPro" id="IPR020845">
    <property type="entry name" value="AMP-binding_CS"/>
</dbReference>
<feature type="compositionally biased region" description="Low complexity" evidence="1">
    <location>
        <begin position="10"/>
        <end position="20"/>
    </location>
</feature>
<dbReference type="PANTHER" id="PTHR45527">
    <property type="entry name" value="NONRIBOSOMAL PEPTIDE SYNTHETASE"/>
    <property type="match status" value="1"/>
</dbReference>
<dbReference type="AlphaFoldDB" id="A0A4U5WVR5"/>
<dbReference type="GO" id="GO:0043041">
    <property type="term" value="P:amino acid activation for nonribosomal peptide biosynthetic process"/>
    <property type="evidence" value="ECO:0007669"/>
    <property type="project" value="TreeGrafter"/>
</dbReference>
<accession>A0A4U5WVR5</accession>